<protein>
    <submittedName>
        <fullName evidence="1">Uncharacterized protein</fullName>
    </submittedName>
</protein>
<reference evidence="1 2" key="1">
    <citation type="submission" date="2019-11" db="EMBL/GenBank/DDBJ databases">
        <authorList>
            <person name="Cao P."/>
        </authorList>
    </citation>
    <scope>NUCLEOTIDE SEQUENCE [LARGE SCALE GENOMIC DNA]</scope>
    <source>
        <strain evidence="1 2">NEAU-AAG5</strain>
    </source>
</reference>
<keyword evidence="2" id="KW-1185">Reference proteome</keyword>
<proteinExistence type="predicted"/>
<gene>
    <name evidence="1" type="ORF">GNZ18_16560</name>
</gene>
<dbReference type="RefSeq" id="WP_156217343.1">
    <property type="nucleotide sequence ID" value="NZ_WOFH01000005.1"/>
</dbReference>
<comment type="caution">
    <text evidence="1">The sequence shown here is derived from an EMBL/GenBank/DDBJ whole genome shotgun (WGS) entry which is preliminary data.</text>
</comment>
<dbReference type="Proteomes" id="UP000432015">
    <property type="component" value="Unassembled WGS sequence"/>
</dbReference>
<organism evidence="1 2">
    <name type="scientific">Actinomadura litoris</name>
    <dbReference type="NCBI Taxonomy" id="2678616"/>
    <lineage>
        <taxon>Bacteria</taxon>
        <taxon>Bacillati</taxon>
        <taxon>Actinomycetota</taxon>
        <taxon>Actinomycetes</taxon>
        <taxon>Streptosporangiales</taxon>
        <taxon>Thermomonosporaceae</taxon>
        <taxon>Actinomadura</taxon>
    </lineage>
</organism>
<sequence>MGYDLHMTRKDNWSEELGAEISTDEWAEVVAADPDLVMCRTAQAVVDGQELTYEHRWLAQMVTHPERDEKGAWLDWSNGRIDVKNPDDLLVEKMRQIARRLNARVQGDDGEYYDEFSSSGRPGSAERA</sequence>
<dbReference type="AlphaFoldDB" id="A0A7K1L1R2"/>
<evidence type="ECO:0000313" key="2">
    <source>
        <dbReference type="Proteomes" id="UP000432015"/>
    </source>
</evidence>
<accession>A0A7K1L1R2</accession>
<dbReference type="EMBL" id="WOFH01000005">
    <property type="protein sequence ID" value="MUN38205.1"/>
    <property type="molecule type" value="Genomic_DNA"/>
</dbReference>
<evidence type="ECO:0000313" key="1">
    <source>
        <dbReference type="EMBL" id="MUN38205.1"/>
    </source>
</evidence>
<name>A0A7K1L1R2_9ACTN</name>